<dbReference type="InterPro" id="IPR044894">
    <property type="entry name" value="TubC_N_sf"/>
</dbReference>
<evidence type="ECO:0000313" key="2">
    <source>
        <dbReference type="EMBL" id="ANY80715.1"/>
    </source>
</evidence>
<feature type="domain" description="Thioesterase TesA-like" evidence="1">
    <location>
        <begin position="78"/>
        <end position="253"/>
    </location>
</feature>
<dbReference type="RefSeq" id="WP_099511785.1">
    <property type="nucleotide sequence ID" value="NZ_CP016616.1"/>
</dbReference>
<dbReference type="InterPro" id="IPR041464">
    <property type="entry name" value="TubC_N"/>
</dbReference>
<dbReference type="Gene3D" id="1.10.10.1830">
    <property type="entry name" value="Non-ribosomal peptide synthase, adenylation domain"/>
    <property type="match status" value="1"/>
</dbReference>
<dbReference type="Pfam" id="PF18563">
    <property type="entry name" value="TubC_N"/>
    <property type="match status" value="1"/>
</dbReference>
<dbReference type="SUPFAM" id="SSF53474">
    <property type="entry name" value="alpha/beta-Hydrolases"/>
    <property type="match status" value="1"/>
</dbReference>
<protein>
    <recommendedName>
        <fullName evidence="1">Thioesterase TesA-like domain-containing protein</fullName>
    </recommendedName>
</protein>
<dbReference type="KEGG" id="moc:BB934_22840"/>
<dbReference type="OrthoDB" id="9778690at2"/>
<dbReference type="EMBL" id="CP016616">
    <property type="protein sequence ID" value="ANY80715.1"/>
    <property type="molecule type" value="Genomic_DNA"/>
</dbReference>
<gene>
    <name evidence="2" type="ORF">BB934_22840</name>
</gene>
<dbReference type="InterPro" id="IPR020802">
    <property type="entry name" value="TesA-like"/>
</dbReference>
<sequence length="325" mass="36068">MSIGPILAQLREKEVTIWAEGDRLRCEAPPGILTPELRALLAQHKAELLESLSSAQQRSREPTSVVPLQRHRGGTPIFAVPGHNGDVFCYHALSRNLGVQQPFFGLQPPGLSDGESPLRKVEEIAAYFARQIRQTTQQPVIIAGFCAGGTIAFELARQLEGVDVPVLLLALFGSPHPSYFRPYNRIKERVVKNLRRASSDINGFRTTAYRAMSIARRKLKKSRMPSTDTEEDQVLTRRALVERATVSAVSRYKPSSFSGRTSLFLPSAGWAASQYFARSWFAHAPHCDERVGPEGCDGDNMLLEQNAPVFSAMFSRAIEHASLQR</sequence>
<dbReference type="InterPro" id="IPR001031">
    <property type="entry name" value="Thioesterase"/>
</dbReference>
<proteinExistence type="predicted"/>
<evidence type="ECO:0000259" key="1">
    <source>
        <dbReference type="SMART" id="SM00824"/>
    </source>
</evidence>
<name>A0A1B2EL55_9HYPH</name>
<dbReference type="InterPro" id="IPR029058">
    <property type="entry name" value="AB_hydrolase_fold"/>
</dbReference>
<dbReference type="SMART" id="SM00824">
    <property type="entry name" value="PKS_TE"/>
    <property type="match status" value="1"/>
</dbReference>
<dbReference type="Gene3D" id="3.40.50.1820">
    <property type="entry name" value="alpha/beta hydrolase"/>
    <property type="match status" value="1"/>
</dbReference>
<organism evidence="2">
    <name type="scientific">Microvirga ossetica</name>
    <dbReference type="NCBI Taxonomy" id="1882682"/>
    <lineage>
        <taxon>Bacteria</taxon>
        <taxon>Pseudomonadati</taxon>
        <taxon>Pseudomonadota</taxon>
        <taxon>Alphaproteobacteria</taxon>
        <taxon>Hyphomicrobiales</taxon>
        <taxon>Methylobacteriaceae</taxon>
        <taxon>Microvirga</taxon>
    </lineage>
</organism>
<dbReference type="Pfam" id="PF00975">
    <property type="entry name" value="Thioesterase"/>
    <property type="match status" value="1"/>
</dbReference>
<accession>A0A1B2EL55</accession>
<reference evidence="2" key="1">
    <citation type="submission" date="2016-07" db="EMBL/GenBank/DDBJ databases">
        <title>Microvirga ossetica sp. nov. a new species of rhizobia isolated from root nodules of the legume species Vicia alpestris Steven originated from North Ossetia region in the Caucasus.</title>
        <authorList>
            <person name="Safronova V.I."/>
            <person name="Kuznetsova I.G."/>
            <person name="Sazanova A.L."/>
            <person name="Belimov A."/>
            <person name="Andronov E."/>
            <person name="Osledkin Y.S."/>
            <person name="Onishchuk O.P."/>
            <person name="Kurchak O.N."/>
            <person name="Shaposhnikov A.I."/>
            <person name="Willems A."/>
            <person name="Tikhonovich I.A."/>
        </authorList>
    </citation>
    <scope>NUCLEOTIDE SEQUENCE [LARGE SCALE GENOMIC DNA]</scope>
    <source>
        <strain evidence="2">V5/3M</strain>
    </source>
</reference>
<dbReference type="AlphaFoldDB" id="A0A1B2EL55"/>